<evidence type="ECO:0000313" key="12">
    <source>
        <dbReference type="Proteomes" id="UP000294257"/>
    </source>
</evidence>
<feature type="region of interest" description="Disordered" evidence="8">
    <location>
        <begin position="309"/>
        <end position="342"/>
    </location>
</feature>
<dbReference type="GO" id="GO:0005524">
    <property type="term" value="F:ATP binding"/>
    <property type="evidence" value="ECO:0007669"/>
    <property type="project" value="UniProtKB-UniRule"/>
</dbReference>
<dbReference type="PROSITE" id="PS00107">
    <property type="entry name" value="PROTEIN_KINASE_ATP"/>
    <property type="match status" value="1"/>
</dbReference>
<evidence type="ECO:0000256" key="2">
    <source>
        <dbReference type="ARBA" id="ARBA00022527"/>
    </source>
</evidence>
<dbReference type="EMBL" id="SGWQ01000006">
    <property type="protein sequence ID" value="RZS36797.1"/>
    <property type="molecule type" value="Genomic_DNA"/>
</dbReference>
<dbReference type="Proteomes" id="UP000294257">
    <property type="component" value="Unassembled WGS sequence"/>
</dbReference>
<evidence type="ECO:0000256" key="7">
    <source>
        <dbReference type="PROSITE-ProRule" id="PRU10141"/>
    </source>
</evidence>
<keyword evidence="12" id="KW-1185">Reference proteome</keyword>
<dbReference type="Gene3D" id="1.10.510.10">
    <property type="entry name" value="Transferase(Phosphotransferase) domain 1"/>
    <property type="match status" value="1"/>
</dbReference>
<evidence type="ECO:0000256" key="9">
    <source>
        <dbReference type="SAM" id="Phobius"/>
    </source>
</evidence>
<comment type="caution">
    <text evidence="11">The sequence shown here is derived from an EMBL/GenBank/DDBJ whole genome shotgun (WGS) entry which is preliminary data.</text>
</comment>
<dbReference type="AlphaFoldDB" id="A0A4Q7KKP8"/>
<keyword evidence="9" id="KW-0812">Transmembrane</keyword>
<dbReference type="SUPFAM" id="SSF56112">
    <property type="entry name" value="Protein kinase-like (PK-like)"/>
    <property type="match status" value="1"/>
</dbReference>
<proteinExistence type="predicted"/>
<reference evidence="11 12" key="1">
    <citation type="submission" date="2019-02" db="EMBL/GenBank/DDBJ databases">
        <title>Genomic Encyclopedia of Type Strains, Phase IV (KMG-IV): sequencing the most valuable type-strain genomes for metagenomic binning, comparative biology and taxonomic classification.</title>
        <authorList>
            <person name="Goeker M."/>
        </authorList>
    </citation>
    <scope>NUCLEOTIDE SEQUENCE [LARGE SCALE GENOMIC DNA]</scope>
    <source>
        <strain evidence="11 12">DSM 101727</strain>
    </source>
</reference>
<accession>A0A4Q7KKP8</accession>
<dbReference type="SMART" id="SM00220">
    <property type="entry name" value="S_TKc"/>
    <property type="match status" value="1"/>
</dbReference>
<dbReference type="PROSITE" id="PS00108">
    <property type="entry name" value="PROTEIN_KINASE_ST"/>
    <property type="match status" value="1"/>
</dbReference>
<dbReference type="InterPro" id="IPR000719">
    <property type="entry name" value="Prot_kinase_dom"/>
</dbReference>
<feature type="binding site" evidence="7">
    <location>
        <position position="46"/>
    </location>
    <ligand>
        <name>ATP</name>
        <dbReference type="ChEBI" id="CHEBI:30616"/>
    </ligand>
</feature>
<gene>
    <name evidence="11" type="ORF">EV193_10631</name>
</gene>
<evidence type="ECO:0000256" key="1">
    <source>
        <dbReference type="ARBA" id="ARBA00012513"/>
    </source>
</evidence>
<evidence type="ECO:0000256" key="4">
    <source>
        <dbReference type="ARBA" id="ARBA00022741"/>
    </source>
</evidence>
<keyword evidence="4 7" id="KW-0547">Nucleotide-binding</keyword>
<keyword evidence="6 7" id="KW-0067">ATP-binding</keyword>
<sequence length="574" mass="62167">MPEASPPVPERLIAGRYRLRTLVGQGSMGTVWEAYDEYLHRPVAVKEVRLPPGVPQAEADELRERTLREARAIAVLAHPNVITLHDVAREDGEPFVVMEYMRARSLADLIKSHGPLATAQAAAIADAVAAALQAAHQAGITHRDVKPGNVLVGEDGRVKLTDFGIARNVSERTMTRTGIMLGSPAFIAPEVATGDDVTPAADLWGLGATLFAAVEGRAPYDPDGEALATISAVVHGDIPQPESTGPLREVITALMVKDPNRRIDLAEMRRRIFPLLPEPDRPLFTTEEFHAPLPDEPEHDETDLIDPVSDAEAPAAPPTPPLAPDPGPLPFRTAPHRTTGRRRRTALARTFVVLTAIVLFVIATAAGFAATRTLGGKELLPPAAETGTNLLPGNTAPIREAELQLQPADASTLKGSRGGGFMVTAPKDWAKFVEQRENKSLLSSVRVHFVSPDGKNVLAVERFPMFFPGRTVRQYIDALRAGAGGQDFRTIEPRELPPRSATGEERPTQLDYRTAERGASSKDDQQAFARRTTFSQIIPLDADLWVISLTVPIEAENSGRDLFTKIAPMFMITG</sequence>
<dbReference type="PANTHER" id="PTHR43289:SF6">
    <property type="entry name" value="SERINE_THREONINE-PROTEIN KINASE NEKL-3"/>
    <property type="match status" value="1"/>
</dbReference>
<keyword evidence="3" id="KW-0808">Transferase</keyword>
<dbReference type="GO" id="GO:0004674">
    <property type="term" value="F:protein serine/threonine kinase activity"/>
    <property type="evidence" value="ECO:0007669"/>
    <property type="project" value="UniProtKB-KW"/>
</dbReference>
<dbReference type="EC" id="2.7.11.1" evidence="1"/>
<keyword evidence="2 11" id="KW-0723">Serine/threonine-protein kinase</keyword>
<name>A0A4Q7KKP8_9PSEU</name>
<evidence type="ECO:0000256" key="8">
    <source>
        <dbReference type="SAM" id="MobiDB-lite"/>
    </source>
</evidence>
<keyword evidence="5 11" id="KW-0418">Kinase</keyword>
<evidence type="ECO:0000256" key="5">
    <source>
        <dbReference type="ARBA" id="ARBA00022777"/>
    </source>
</evidence>
<feature type="transmembrane region" description="Helical" evidence="9">
    <location>
        <begin position="346"/>
        <end position="370"/>
    </location>
</feature>
<evidence type="ECO:0000256" key="3">
    <source>
        <dbReference type="ARBA" id="ARBA00022679"/>
    </source>
</evidence>
<feature type="domain" description="Protein kinase" evidence="10">
    <location>
        <begin position="17"/>
        <end position="276"/>
    </location>
</feature>
<dbReference type="PROSITE" id="PS50011">
    <property type="entry name" value="PROTEIN_KINASE_DOM"/>
    <property type="match status" value="1"/>
</dbReference>
<feature type="compositionally biased region" description="Pro residues" evidence="8">
    <location>
        <begin position="315"/>
        <end position="329"/>
    </location>
</feature>
<evidence type="ECO:0000256" key="6">
    <source>
        <dbReference type="ARBA" id="ARBA00022840"/>
    </source>
</evidence>
<dbReference type="InterPro" id="IPR011009">
    <property type="entry name" value="Kinase-like_dom_sf"/>
</dbReference>
<protein>
    <recommendedName>
        <fullName evidence="1">non-specific serine/threonine protein kinase</fullName>
        <ecNumber evidence="1">2.7.11.1</ecNumber>
    </recommendedName>
</protein>
<dbReference type="CDD" id="cd14014">
    <property type="entry name" value="STKc_PknB_like"/>
    <property type="match status" value="1"/>
</dbReference>
<feature type="region of interest" description="Disordered" evidence="8">
    <location>
        <begin position="490"/>
        <end position="526"/>
    </location>
</feature>
<dbReference type="Gene3D" id="3.30.200.20">
    <property type="entry name" value="Phosphorylase Kinase, domain 1"/>
    <property type="match status" value="1"/>
</dbReference>
<keyword evidence="9" id="KW-1133">Transmembrane helix</keyword>
<evidence type="ECO:0000259" key="10">
    <source>
        <dbReference type="PROSITE" id="PS50011"/>
    </source>
</evidence>
<keyword evidence="9" id="KW-0472">Membrane</keyword>
<feature type="compositionally biased region" description="Basic and acidic residues" evidence="8">
    <location>
        <begin position="490"/>
        <end position="525"/>
    </location>
</feature>
<dbReference type="InterPro" id="IPR008271">
    <property type="entry name" value="Ser/Thr_kinase_AS"/>
</dbReference>
<evidence type="ECO:0000313" key="11">
    <source>
        <dbReference type="EMBL" id="RZS36797.1"/>
    </source>
</evidence>
<dbReference type="PANTHER" id="PTHR43289">
    <property type="entry name" value="MITOGEN-ACTIVATED PROTEIN KINASE KINASE KINASE 20-RELATED"/>
    <property type="match status" value="1"/>
</dbReference>
<organism evidence="11 12">
    <name type="scientific">Herbihabitans rhizosphaerae</name>
    <dbReference type="NCBI Taxonomy" id="1872711"/>
    <lineage>
        <taxon>Bacteria</taxon>
        <taxon>Bacillati</taxon>
        <taxon>Actinomycetota</taxon>
        <taxon>Actinomycetes</taxon>
        <taxon>Pseudonocardiales</taxon>
        <taxon>Pseudonocardiaceae</taxon>
        <taxon>Herbihabitans</taxon>
    </lineage>
</organism>
<dbReference type="Pfam" id="PF00069">
    <property type="entry name" value="Pkinase"/>
    <property type="match status" value="1"/>
</dbReference>
<dbReference type="InterPro" id="IPR017441">
    <property type="entry name" value="Protein_kinase_ATP_BS"/>
</dbReference>